<feature type="non-terminal residue" evidence="3">
    <location>
        <position position="249"/>
    </location>
</feature>
<evidence type="ECO:0000313" key="3">
    <source>
        <dbReference type="EMBL" id="GAI38508.1"/>
    </source>
</evidence>
<dbReference type="Pfam" id="PF00118">
    <property type="entry name" value="Cpn60_TCP1"/>
    <property type="match status" value="1"/>
</dbReference>
<dbReference type="GO" id="GO:0005524">
    <property type="term" value="F:ATP binding"/>
    <property type="evidence" value="ECO:0007669"/>
    <property type="project" value="InterPro"/>
</dbReference>
<reference evidence="3" key="1">
    <citation type="journal article" date="2014" name="Front. Microbiol.">
        <title>High frequency of phylogenetically diverse reductive dehalogenase-homologous genes in deep subseafloor sedimentary metagenomes.</title>
        <authorList>
            <person name="Kawai M."/>
            <person name="Futagami T."/>
            <person name="Toyoda A."/>
            <person name="Takaki Y."/>
            <person name="Nishi S."/>
            <person name="Hori S."/>
            <person name="Arai W."/>
            <person name="Tsubouchi T."/>
            <person name="Morono Y."/>
            <person name="Uchiyama I."/>
            <person name="Ito T."/>
            <person name="Fujiyama A."/>
            <person name="Inagaki F."/>
            <person name="Takami H."/>
        </authorList>
    </citation>
    <scope>NUCLEOTIDE SEQUENCE</scope>
    <source>
        <strain evidence="3">Expedition CK06-06</strain>
    </source>
</reference>
<evidence type="ECO:0000256" key="2">
    <source>
        <dbReference type="ARBA" id="ARBA00023186"/>
    </source>
</evidence>
<evidence type="ECO:0008006" key="4">
    <source>
        <dbReference type="Google" id="ProtNLM"/>
    </source>
</evidence>
<dbReference type="InterPro" id="IPR001844">
    <property type="entry name" value="Cpn60/GroEL"/>
</dbReference>
<dbReference type="InterPro" id="IPR027409">
    <property type="entry name" value="GroEL-like_apical_dom_sf"/>
</dbReference>
<dbReference type="InterPro" id="IPR002423">
    <property type="entry name" value="Cpn60/GroEL/TCP-1"/>
</dbReference>
<protein>
    <recommendedName>
        <fullName evidence="4">60 kDa chaperonin</fullName>
    </recommendedName>
</protein>
<dbReference type="PANTHER" id="PTHR45633">
    <property type="entry name" value="60 KDA HEAT SHOCK PROTEIN, MITOCHONDRIAL"/>
    <property type="match status" value="1"/>
</dbReference>
<dbReference type="EMBL" id="BARV01032833">
    <property type="protein sequence ID" value="GAI38508.1"/>
    <property type="molecule type" value="Genomic_DNA"/>
</dbReference>
<accession>X1N4L1</accession>
<dbReference type="AlphaFoldDB" id="X1N4L1"/>
<comment type="similarity">
    <text evidence="1">Belongs to the chaperonin (HSP60) family.</text>
</comment>
<proteinExistence type="inferred from homology"/>
<dbReference type="NCBIfam" id="NF009487">
    <property type="entry name" value="PRK12849.1"/>
    <property type="match status" value="1"/>
</dbReference>
<feature type="non-terminal residue" evidence="3">
    <location>
        <position position="1"/>
    </location>
</feature>
<gene>
    <name evidence="3" type="ORF">S06H3_51709</name>
</gene>
<dbReference type="InterPro" id="IPR027410">
    <property type="entry name" value="TCP-1-like_intermed_sf"/>
</dbReference>
<dbReference type="GO" id="GO:0140662">
    <property type="term" value="F:ATP-dependent protein folding chaperone"/>
    <property type="evidence" value="ECO:0007669"/>
    <property type="project" value="InterPro"/>
</dbReference>
<comment type="caution">
    <text evidence="3">The sequence shown here is derived from an EMBL/GenBank/DDBJ whole genome shotgun (WGS) entry which is preliminary data.</text>
</comment>
<dbReference type="Gene3D" id="1.10.560.10">
    <property type="entry name" value="GroEL-like equatorial domain"/>
    <property type="match status" value="1"/>
</dbReference>
<organism evidence="3">
    <name type="scientific">marine sediment metagenome</name>
    <dbReference type="NCBI Taxonomy" id="412755"/>
    <lineage>
        <taxon>unclassified sequences</taxon>
        <taxon>metagenomes</taxon>
        <taxon>ecological metagenomes</taxon>
    </lineage>
</organism>
<name>X1N4L1_9ZZZZ</name>
<dbReference type="SUPFAM" id="SSF48592">
    <property type="entry name" value="GroEL equatorial domain-like"/>
    <property type="match status" value="1"/>
</dbReference>
<dbReference type="SUPFAM" id="SSF52029">
    <property type="entry name" value="GroEL apical domain-like"/>
    <property type="match status" value="1"/>
</dbReference>
<evidence type="ECO:0000256" key="1">
    <source>
        <dbReference type="ARBA" id="ARBA00006607"/>
    </source>
</evidence>
<dbReference type="InterPro" id="IPR027413">
    <property type="entry name" value="GROEL-like_equatorial_sf"/>
</dbReference>
<sequence>TKDGVTVAEEIELIDKNENLGAKLVREAASKTSKIAGDGTTTATVLAEAMFKEAARNLAAGADAMALNRGMQKAAKVVTDKLASLAKPIDITKADDIINIASVSANNDIEIGKIMAQAFQQVGKDGVITVEEGKGLDTIVEFVEGMQFDRGYLSPHFVTDPENMVCELEKPYILIHEEKISNVAKLIPLLEKIAKSKRPLLIIAEDLESEALATLVVNKLKGVLQAAAVKAPGYGDRRKAMLQDIATLT</sequence>
<keyword evidence="2" id="KW-0143">Chaperone</keyword>
<dbReference type="Gene3D" id="3.50.7.10">
    <property type="entry name" value="GroEL"/>
    <property type="match status" value="1"/>
</dbReference>
<dbReference type="FunFam" id="3.50.7.10:FF:000001">
    <property type="entry name" value="60 kDa chaperonin"/>
    <property type="match status" value="1"/>
</dbReference>
<dbReference type="GO" id="GO:0042026">
    <property type="term" value="P:protein refolding"/>
    <property type="evidence" value="ECO:0007669"/>
    <property type="project" value="InterPro"/>
</dbReference>
<dbReference type="Gene3D" id="3.30.260.10">
    <property type="entry name" value="TCP-1-like chaperonin intermediate domain"/>
    <property type="match status" value="1"/>
</dbReference>
<dbReference type="PRINTS" id="PR00298">
    <property type="entry name" value="CHAPERONIN60"/>
</dbReference>